<dbReference type="PANTHER" id="PTHR23183">
    <property type="entry name" value="NOP14"/>
    <property type="match status" value="1"/>
</dbReference>
<dbReference type="GO" id="GO:0030490">
    <property type="term" value="P:maturation of SSU-rRNA"/>
    <property type="evidence" value="ECO:0007669"/>
    <property type="project" value="TreeGrafter"/>
</dbReference>
<keyword evidence="9" id="KW-1185">Reference proteome</keyword>
<evidence type="ECO:0000313" key="8">
    <source>
        <dbReference type="EMBL" id="QQP41580.1"/>
    </source>
</evidence>
<accession>A0A7T8H229</accession>
<feature type="compositionally biased region" description="Acidic residues" evidence="7">
    <location>
        <begin position="137"/>
        <end position="170"/>
    </location>
</feature>
<evidence type="ECO:0000256" key="5">
    <source>
        <dbReference type="ARBA" id="ARBA00023242"/>
    </source>
</evidence>
<proteinExistence type="inferred from homology"/>
<keyword evidence="3" id="KW-0690">Ribosome biogenesis</keyword>
<evidence type="ECO:0000256" key="7">
    <source>
        <dbReference type="SAM" id="MobiDB-lite"/>
    </source>
</evidence>
<dbReference type="Pfam" id="PF04147">
    <property type="entry name" value="Nop14"/>
    <property type="match status" value="1"/>
</dbReference>
<sequence length="184" mass="21529">MHFGGFMEKSDMEFASGKSNTRKEWIDSMISDSRKRKLERQKNLEESVELTMNLDAKWKDMLTSLSGSGFYTKKVKTLEDEEKKKDSYDMLMRELVFEPKKAKASDRLKTDEEIIKEEKDKLQKLEKERLARMEGAMELEDAEDEIKDEGGDSEEGGSEEEDSEEDGSENQDERRGRLFRFGRR</sequence>
<feature type="region of interest" description="Disordered" evidence="7">
    <location>
        <begin position="126"/>
        <end position="184"/>
    </location>
</feature>
<evidence type="ECO:0000256" key="1">
    <source>
        <dbReference type="ARBA" id="ARBA00004604"/>
    </source>
</evidence>
<organism evidence="8 9">
    <name type="scientific">Caligus rogercresseyi</name>
    <name type="common">Sea louse</name>
    <dbReference type="NCBI Taxonomy" id="217165"/>
    <lineage>
        <taxon>Eukaryota</taxon>
        <taxon>Metazoa</taxon>
        <taxon>Ecdysozoa</taxon>
        <taxon>Arthropoda</taxon>
        <taxon>Crustacea</taxon>
        <taxon>Multicrustacea</taxon>
        <taxon>Hexanauplia</taxon>
        <taxon>Copepoda</taxon>
        <taxon>Siphonostomatoida</taxon>
        <taxon>Caligidae</taxon>
        <taxon>Caligus</taxon>
    </lineage>
</organism>
<dbReference type="AlphaFoldDB" id="A0A7T8H229"/>
<evidence type="ECO:0000256" key="3">
    <source>
        <dbReference type="ARBA" id="ARBA00022517"/>
    </source>
</evidence>
<evidence type="ECO:0000256" key="4">
    <source>
        <dbReference type="ARBA" id="ARBA00022552"/>
    </source>
</evidence>
<dbReference type="PANTHER" id="PTHR23183:SF0">
    <property type="entry name" value="NUCLEOLAR PROTEIN 14"/>
    <property type="match status" value="1"/>
</dbReference>
<gene>
    <name evidence="8" type="ORF">FKW44_015999</name>
</gene>
<comment type="function">
    <text evidence="6">Involved in nucleolar processing of pre-18S ribosomal RNA. Has a role in the nuclear export of 40S pre-ribosomal subunit to the cytoplasm.</text>
</comment>
<keyword evidence="4" id="KW-0698">rRNA processing</keyword>
<comment type="similarity">
    <text evidence="2">Belongs to the NOP14 family.</text>
</comment>
<reference evidence="9" key="1">
    <citation type="submission" date="2021-01" db="EMBL/GenBank/DDBJ databases">
        <title>Caligus Genome Assembly.</title>
        <authorList>
            <person name="Gallardo-Escarate C."/>
        </authorList>
    </citation>
    <scope>NUCLEOTIDE SEQUENCE [LARGE SCALE GENOMIC DNA]</scope>
</reference>
<dbReference type="GO" id="GO:0032040">
    <property type="term" value="C:small-subunit processome"/>
    <property type="evidence" value="ECO:0007669"/>
    <property type="project" value="InterPro"/>
</dbReference>
<protein>
    <submittedName>
        <fullName evidence="8">Uncharacterized protein</fullName>
    </submittedName>
</protein>
<evidence type="ECO:0000256" key="6">
    <source>
        <dbReference type="ARBA" id="ARBA00024695"/>
    </source>
</evidence>
<evidence type="ECO:0000313" key="9">
    <source>
        <dbReference type="Proteomes" id="UP000595437"/>
    </source>
</evidence>
<keyword evidence="5" id="KW-0539">Nucleus</keyword>
<evidence type="ECO:0000256" key="2">
    <source>
        <dbReference type="ARBA" id="ARBA00007466"/>
    </source>
</evidence>
<dbReference type="EMBL" id="CP045899">
    <property type="protein sequence ID" value="QQP41580.1"/>
    <property type="molecule type" value="Genomic_DNA"/>
</dbReference>
<dbReference type="InterPro" id="IPR007276">
    <property type="entry name" value="Nop14"/>
</dbReference>
<name>A0A7T8H229_CALRO</name>
<dbReference type="Proteomes" id="UP000595437">
    <property type="component" value="Chromosome 10"/>
</dbReference>
<comment type="subcellular location">
    <subcellularLocation>
        <location evidence="1">Nucleus</location>
        <location evidence="1">Nucleolus</location>
    </subcellularLocation>
</comment>
<dbReference type="OrthoDB" id="441771at2759"/>
<dbReference type="GO" id="GO:0030692">
    <property type="term" value="C:Noc4p-Nop14p complex"/>
    <property type="evidence" value="ECO:0007669"/>
    <property type="project" value="TreeGrafter"/>
</dbReference>